<gene>
    <name evidence="3" type="primary">RE1_2692</name>
    <name evidence="3" type="ORF">CK203_094232</name>
</gene>
<dbReference type="SUPFAM" id="SSF56672">
    <property type="entry name" value="DNA/RNA polymerases"/>
    <property type="match status" value="1"/>
</dbReference>
<accession>A0A438DD43</accession>
<dbReference type="PANTHER" id="PTHR47481:SF22">
    <property type="entry name" value="RETROTRANSPOSON GAG DOMAIN-CONTAINING PROTEIN"/>
    <property type="match status" value="1"/>
</dbReference>
<evidence type="ECO:0000313" key="4">
    <source>
        <dbReference type="Proteomes" id="UP000288805"/>
    </source>
</evidence>
<evidence type="ECO:0000313" key="3">
    <source>
        <dbReference type="EMBL" id="RVW33372.1"/>
    </source>
</evidence>
<dbReference type="CDD" id="cd09272">
    <property type="entry name" value="RNase_HI_RT_Ty1"/>
    <property type="match status" value="1"/>
</dbReference>
<organism evidence="3 4">
    <name type="scientific">Vitis vinifera</name>
    <name type="common">Grape</name>
    <dbReference type="NCBI Taxonomy" id="29760"/>
    <lineage>
        <taxon>Eukaryota</taxon>
        <taxon>Viridiplantae</taxon>
        <taxon>Streptophyta</taxon>
        <taxon>Embryophyta</taxon>
        <taxon>Tracheophyta</taxon>
        <taxon>Spermatophyta</taxon>
        <taxon>Magnoliopsida</taxon>
        <taxon>eudicotyledons</taxon>
        <taxon>Gunneridae</taxon>
        <taxon>Pentapetalae</taxon>
        <taxon>rosids</taxon>
        <taxon>Vitales</taxon>
        <taxon>Vitaceae</taxon>
        <taxon>Viteae</taxon>
        <taxon>Vitis</taxon>
    </lineage>
</organism>
<dbReference type="PANTHER" id="PTHR47481">
    <property type="match status" value="1"/>
</dbReference>
<proteinExistence type="predicted"/>
<dbReference type="Pfam" id="PF07727">
    <property type="entry name" value="RVT_2"/>
    <property type="match status" value="1"/>
</dbReference>
<dbReference type="EMBL" id="QGNW01001680">
    <property type="protein sequence ID" value="RVW33372.1"/>
    <property type="molecule type" value="Genomic_DNA"/>
</dbReference>
<evidence type="ECO:0000256" key="1">
    <source>
        <dbReference type="SAM" id="MobiDB-lite"/>
    </source>
</evidence>
<dbReference type="Pfam" id="PF14223">
    <property type="entry name" value="Retrotran_gag_2"/>
    <property type="match status" value="1"/>
</dbReference>
<reference evidence="3 4" key="1">
    <citation type="journal article" date="2018" name="PLoS Genet.">
        <title>Population sequencing reveals clonal diversity and ancestral inbreeding in the grapevine cultivar Chardonnay.</title>
        <authorList>
            <person name="Roach M.J."/>
            <person name="Johnson D.L."/>
            <person name="Bohlmann J."/>
            <person name="van Vuuren H.J."/>
            <person name="Jones S.J."/>
            <person name="Pretorius I.S."/>
            <person name="Schmidt S.A."/>
            <person name="Borneman A.R."/>
        </authorList>
    </citation>
    <scope>NUCLEOTIDE SEQUENCE [LARGE SCALE GENOMIC DNA]</scope>
    <source>
        <strain evidence="4">cv. Chardonnay</strain>
        <tissue evidence="3">Leaf</tissue>
    </source>
</reference>
<dbReference type="Proteomes" id="UP000288805">
    <property type="component" value="Unassembled WGS sequence"/>
</dbReference>
<name>A0A438DD43_VITVI</name>
<dbReference type="AlphaFoldDB" id="A0A438DD43"/>
<feature type="region of interest" description="Disordered" evidence="1">
    <location>
        <begin position="238"/>
        <end position="290"/>
    </location>
</feature>
<comment type="caution">
    <text evidence="3">The sequence shown here is derived from an EMBL/GenBank/DDBJ whole genome shotgun (WGS) entry which is preliminary data.</text>
</comment>
<feature type="compositionally biased region" description="Basic residues" evidence="1">
    <location>
        <begin position="269"/>
        <end position="283"/>
    </location>
</feature>
<dbReference type="InterPro" id="IPR013103">
    <property type="entry name" value="RVT_2"/>
</dbReference>
<sequence length="899" mass="100508">MASASTQSSSSSGSIGYGQSTTMASHPSYQMLNHTLPVKLDRTNYILWKSYIDNVVFANGFEDFIDGSSICPDKELSSGLINPAFVAWRRQDRTILSWLYSSLTPMIMAQIIGHNSSHSAWNALEKTFSSSSRARIMQLRLELQSTKKGSLSMIDYIMKVKGAADSLAAIGEPVSEQDQVMNLLSGLGSDYNAVVTAINIRDDKISIEAVHSMLLAFEHRLEQQSSIEQFSPISANYVSSSNSRGGGRRYNGGREQNHTPNISNYTYRGHGRRGRYGQNRRHNSNSSEKPQCQLCGKFGHIVQIYDTWYLDSGASHHLTQSVGNLTSSSPYTGTDKVTIGNGKHLSISNTGSHRLLSDSRSFHLKKDLHTKKVFAQGKLENGLYRFPVLNSKKVAFVGATNSSTFTLIIPMTTHGTPVLSSSNKRPSPSCFKKFKLQVENQFDAKIKCLQSDNGAQNGRVERKYRHVVETGLACWLMPPYQWNSSNMPSRQLHFSSIMPSKYLTEAIHEDQPPSPSPAPRMTTRLMRGITKKKTILDLSALDVHNAFLNGELEEQVYMSQPHGYLDTTFPTKWGFSNSRTDSSMFLHFGESTTLIVLVYVDDIIITGCSSTQISSLIAKFDSIFTLRDLEQLSYFLAKTPRAVGKNLSKFDGDPMDEVTQYRSVVGALQYLTITRLDIAFAVNKACQFMQQHTSAHWLSVKRILRYLKGTMQDGLLLSPSNNLTIEGFSDADWGAQPDDRRSSSGYLVYLGGNLVSWSSTKQKVVSRSSAESEYRGLALATVEIIWMQALLQELCVPIPAIPLLWYDNISAYHMAKNPVFHARTKHIEIDLHFIRDQVIRGKIQLHFVPTEDQPADLLTKHLTSSRFLSLKSQLCIAPRPFHLKGDDKPKIEEVVIDLT</sequence>
<evidence type="ECO:0000259" key="2">
    <source>
        <dbReference type="Pfam" id="PF07727"/>
    </source>
</evidence>
<dbReference type="InterPro" id="IPR043502">
    <property type="entry name" value="DNA/RNA_pol_sf"/>
</dbReference>
<protein>
    <submittedName>
        <fullName evidence="3">Retrovirus-related Pol polyprotein from transposon RE1</fullName>
    </submittedName>
</protein>
<feature type="domain" description="Reverse transcriptase Ty1/copia-type" evidence="2">
    <location>
        <begin position="571"/>
        <end position="636"/>
    </location>
</feature>